<protein>
    <submittedName>
        <fullName evidence="2">Uncharacterized protein</fullName>
    </submittedName>
</protein>
<dbReference type="PANTHER" id="PTHR36774:SF1">
    <property type="entry name" value="INSULIN-INDUCED PROTEIN"/>
    <property type="match status" value="1"/>
</dbReference>
<keyword evidence="1" id="KW-0472">Membrane</keyword>
<sequence>MSLGLLASLVLGLALRSYSGIDGGLSFGVGLTSQAWVPGLFAVAGLLISLLYATFDARVPSDEAKIMRNIGAMRVRVGIFMFALQYAASGALQMAGVLGVKASLILWIWALSFWAIFDGTKAGMLTSAITALGGPALEYFLINKLGLYTYLLADWKGMCSWIPAVYFMGGPAVGNLYRFWASMKW</sequence>
<feature type="transmembrane region" description="Helical" evidence="1">
    <location>
        <begin position="161"/>
        <end position="180"/>
    </location>
</feature>
<feature type="transmembrane region" description="Helical" evidence="1">
    <location>
        <begin position="124"/>
        <end position="141"/>
    </location>
</feature>
<feature type="transmembrane region" description="Helical" evidence="1">
    <location>
        <begin position="75"/>
        <end position="92"/>
    </location>
</feature>
<keyword evidence="1" id="KW-0812">Transmembrane</keyword>
<dbReference type="AlphaFoldDB" id="A0A7S1UIV9"/>
<feature type="transmembrane region" description="Helical" evidence="1">
    <location>
        <begin position="98"/>
        <end position="117"/>
    </location>
</feature>
<organism evidence="2">
    <name type="scientific">Phaeomonas parva</name>
    <dbReference type="NCBI Taxonomy" id="124430"/>
    <lineage>
        <taxon>Eukaryota</taxon>
        <taxon>Sar</taxon>
        <taxon>Stramenopiles</taxon>
        <taxon>Ochrophyta</taxon>
        <taxon>Pinguiophyceae</taxon>
        <taxon>Pinguiochrysidales</taxon>
        <taxon>Pinguiochrysidaceae</taxon>
        <taxon>Phaeomonas</taxon>
    </lineage>
</organism>
<evidence type="ECO:0000313" key="2">
    <source>
        <dbReference type="EMBL" id="CAD9269422.1"/>
    </source>
</evidence>
<feature type="transmembrane region" description="Helical" evidence="1">
    <location>
        <begin position="35"/>
        <end position="55"/>
    </location>
</feature>
<evidence type="ECO:0000256" key="1">
    <source>
        <dbReference type="SAM" id="Phobius"/>
    </source>
</evidence>
<reference evidence="2" key="1">
    <citation type="submission" date="2021-01" db="EMBL/GenBank/DDBJ databases">
        <authorList>
            <person name="Corre E."/>
            <person name="Pelletier E."/>
            <person name="Niang G."/>
            <person name="Scheremetjew M."/>
            <person name="Finn R."/>
            <person name="Kale V."/>
            <person name="Holt S."/>
            <person name="Cochrane G."/>
            <person name="Meng A."/>
            <person name="Brown T."/>
            <person name="Cohen L."/>
        </authorList>
    </citation>
    <scope>NUCLEOTIDE SEQUENCE</scope>
    <source>
        <strain evidence="2">CCMP2877</strain>
    </source>
</reference>
<keyword evidence="1" id="KW-1133">Transmembrane helix</keyword>
<name>A0A7S1UIV9_9STRA</name>
<proteinExistence type="predicted"/>
<gene>
    <name evidence="2" type="ORF">PPAR1163_LOCUS27859</name>
</gene>
<dbReference type="PANTHER" id="PTHR36774">
    <property type="entry name" value="INSULIN-INDUCED PROTEIN"/>
    <property type="match status" value="1"/>
</dbReference>
<accession>A0A7S1UIV9</accession>
<dbReference type="EMBL" id="HBGJ01044285">
    <property type="protein sequence ID" value="CAD9269422.1"/>
    <property type="molecule type" value="Transcribed_RNA"/>
</dbReference>